<keyword evidence="2" id="KW-1185">Reference proteome</keyword>
<dbReference type="OrthoDB" id="7950977at2"/>
<accession>A0A161HZR5</accession>
<dbReference type="KEGG" id="ido:I598_2623"/>
<reference evidence="1 2" key="1">
    <citation type="submission" date="2016-01" db="EMBL/GenBank/DDBJ databases">
        <title>Complete genome sequence of a soil Actinobacterium, Isoptericola dokdonensis DS-3.</title>
        <authorList>
            <person name="Kwon S.-K."/>
            <person name="Kim J.F."/>
        </authorList>
    </citation>
    <scope>NUCLEOTIDE SEQUENCE [LARGE SCALE GENOMIC DNA]</scope>
    <source>
        <strain evidence="1 2">DS-3</strain>
    </source>
</reference>
<dbReference type="PATRIC" id="fig|1300344.3.peg.2636"/>
<gene>
    <name evidence="1" type="ORF">I598_2623</name>
</gene>
<evidence type="ECO:0008006" key="3">
    <source>
        <dbReference type="Google" id="ProtNLM"/>
    </source>
</evidence>
<dbReference type="EMBL" id="CP014209">
    <property type="protein sequence ID" value="ANC32153.1"/>
    <property type="molecule type" value="Genomic_DNA"/>
</dbReference>
<dbReference type="STRING" id="1300344.I598_2623"/>
<evidence type="ECO:0000313" key="1">
    <source>
        <dbReference type="EMBL" id="ANC32153.1"/>
    </source>
</evidence>
<sequence>MTSEKQLRQAALALPDVVESEGAFRVHDVVFVSAVPGIGIQLALDAADAEALLGQIGGAEESPGGVAVGLDDLDGQQLNHWVRRAWLACAPHELVETVVAADSAAPGSVGDLPATIGRPATRALAGAGITTLAAVAERSDGDLLALHGVGPRAVRLLREAIG</sequence>
<protein>
    <recommendedName>
        <fullName evidence="3">Helix-hairpin-helix motif protein</fullName>
    </recommendedName>
</protein>
<dbReference type="AlphaFoldDB" id="A0A161HZR5"/>
<organism evidence="1 2">
    <name type="scientific">Isoptericola dokdonensis DS-3</name>
    <dbReference type="NCBI Taxonomy" id="1300344"/>
    <lineage>
        <taxon>Bacteria</taxon>
        <taxon>Bacillati</taxon>
        <taxon>Actinomycetota</taxon>
        <taxon>Actinomycetes</taxon>
        <taxon>Micrococcales</taxon>
        <taxon>Promicromonosporaceae</taxon>
        <taxon>Isoptericola</taxon>
    </lineage>
</organism>
<name>A0A161HZR5_9MICO</name>
<dbReference type="Gene3D" id="1.10.150.20">
    <property type="entry name" value="5' to 3' exonuclease, C-terminal subdomain"/>
    <property type="match status" value="1"/>
</dbReference>
<proteinExistence type="predicted"/>
<evidence type="ECO:0000313" key="2">
    <source>
        <dbReference type="Proteomes" id="UP000076794"/>
    </source>
</evidence>
<dbReference type="Proteomes" id="UP000076794">
    <property type="component" value="Chromosome"/>
</dbReference>
<dbReference type="RefSeq" id="WP_068203325.1">
    <property type="nucleotide sequence ID" value="NZ_CP014209.1"/>
</dbReference>